<evidence type="ECO:0000256" key="1">
    <source>
        <dbReference type="ARBA" id="ARBA00022857"/>
    </source>
</evidence>
<dbReference type="EMBL" id="LAQI01000111">
    <property type="protein sequence ID" value="KKY19647.1"/>
    <property type="molecule type" value="Genomic_DNA"/>
</dbReference>
<comment type="caution">
    <text evidence="5">The sequence shown here is derived from an EMBL/GenBank/DDBJ whole genome shotgun (WGS) entry which is preliminary data.</text>
</comment>
<dbReference type="Pfam" id="PF05368">
    <property type="entry name" value="NmrA"/>
    <property type="match status" value="1"/>
</dbReference>
<evidence type="ECO:0000256" key="2">
    <source>
        <dbReference type="ARBA" id="ARBA00023002"/>
    </source>
</evidence>
<protein>
    <submittedName>
        <fullName evidence="5">Putative isoflavone reductase family protein</fullName>
    </submittedName>
</protein>
<evidence type="ECO:0000259" key="3">
    <source>
        <dbReference type="Pfam" id="PF05368"/>
    </source>
</evidence>
<dbReference type="CDD" id="cd05259">
    <property type="entry name" value="PCBER_SDR_a"/>
    <property type="match status" value="1"/>
</dbReference>
<keyword evidence="2" id="KW-0560">Oxidoreductase</keyword>
<dbReference type="Gene3D" id="3.40.50.720">
    <property type="entry name" value="NAD(P)-binding Rossmann-like Domain"/>
    <property type="match status" value="1"/>
</dbReference>
<evidence type="ECO:0000313" key="5">
    <source>
        <dbReference type="EMBL" id="KKY19647.1"/>
    </source>
</evidence>
<dbReference type="InterPro" id="IPR008030">
    <property type="entry name" value="NmrA-like"/>
</dbReference>
<sequence length="316" mass="34331">MAPPTENVLVFGATGVIGRYITKALVNAQPAFKRIGIYTSAGTVETKAAEIQLLKDKGVEVIVGDFNDEAKILDAYKRFDTVVSAVGRNVIAEQINLIKLAEQAPSIKRFFPSEYGTDIKYGPQSATEKPHQLKLKVRAYLESDAVKRLEYTYLVTGPYADLYIQKSGASAELGTFDVRAKKATLLGDGDGKISLTTMDDVGRLVVAALQHPEHTANRALIVNSFTTTPKEILAEYERQTGGAKWDVSYTPLPALERAEKEAWEQGVPHAAVATLRRIWTQGGTLYESRDNDLIGAPESESLASAVAKAVEAQESG</sequence>
<dbReference type="GO" id="GO:0016491">
    <property type="term" value="F:oxidoreductase activity"/>
    <property type="evidence" value="ECO:0007669"/>
    <property type="project" value="UniProtKB-KW"/>
</dbReference>
<accession>A0A0G2E9H3</accession>
<dbReference type="AlphaFoldDB" id="A0A0G2E9H3"/>
<gene>
    <name evidence="4" type="ORF">SLS55_007360</name>
    <name evidence="5" type="ORF">UCDDS831_g05306</name>
</gene>
<dbReference type="SUPFAM" id="SSF51735">
    <property type="entry name" value="NAD(P)-binding Rossmann-fold domains"/>
    <property type="match status" value="1"/>
</dbReference>
<keyword evidence="7" id="KW-1185">Reference proteome</keyword>
<reference evidence="4 7" key="3">
    <citation type="submission" date="2024-02" db="EMBL/GenBank/DDBJ databases">
        <title>De novo assembly and annotation of 12 fungi associated with fruit tree decline syndrome in Ontario, Canada.</title>
        <authorList>
            <person name="Sulman M."/>
            <person name="Ellouze W."/>
            <person name="Ilyukhin E."/>
        </authorList>
    </citation>
    <scope>NUCLEOTIDE SEQUENCE [LARGE SCALE GENOMIC DNA]</scope>
    <source>
        <strain evidence="4 7">FDS-637</strain>
    </source>
</reference>
<reference evidence="5 6" key="1">
    <citation type="submission" date="2015-03" db="EMBL/GenBank/DDBJ databases">
        <authorList>
            <person name="Morales-Cruz A."/>
            <person name="Amrine K.C."/>
            <person name="Cantu D."/>
        </authorList>
    </citation>
    <scope>NUCLEOTIDE SEQUENCE [LARGE SCALE GENOMIC DNA]</scope>
    <source>
        <strain evidence="5">DS831</strain>
    </source>
</reference>
<dbReference type="InterPro" id="IPR045312">
    <property type="entry name" value="PCBER-like"/>
</dbReference>
<dbReference type="InterPro" id="IPR036291">
    <property type="entry name" value="NAD(P)-bd_dom_sf"/>
</dbReference>
<proteinExistence type="predicted"/>
<dbReference type="EMBL" id="JAJVCZ030000007">
    <property type="protein sequence ID" value="KAL0258188.1"/>
    <property type="molecule type" value="Genomic_DNA"/>
</dbReference>
<keyword evidence="1" id="KW-0521">NADP</keyword>
<dbReference type="InterPro" id="IPR051609">
    <property type="entry name" value="NmrA/Isoflavone_reductase-like"/>
</dbReference>
<dbReference type="GeneID" id="92011445"/>
<reference evidence="5 6" key="2">
    <citation type="submission" date="2015-05" db="EMBL/GenBank/DDBJ databases">
        <title>Distinctive expansion of gene families associated with plant cell wall degradation and secondary metabolism in the genomes of grapevine trunk pathogens.</title>
        <authorList>
            <person name="Lawrence D.P."/>
            <person name="Travadon R."/>
            <person name="Rolshausen P.E."/>
            <person name="Baumgartner K."/>
        </authorList>
    </citation>
    <scope>NUCLEOTIDE SEQUENCE [LARGE SCALE GENOMIC DNA]</scope>
    <source>
        <strain evidence="5">DS831</strain>
    </source>
</reference>
<evidence type="ECO:0000313" key="6">
    <source>
        <dbReference type="Proteomes" id="UP000034182"/>
    </source>
</evidence>
<dbReference type="Gene3D" id="3.90.25.10">
    <property type="entry name" value="UDP-galactose 4-epimerase, domain 1"/>
    <property type="match status" value="1"/>
</dbReference>
<dbReference type="PANTHER" id="PTHR47706:SF11">
    <property type="entry name" value="ISOFLAVONE REDUCTASE FAMILY PROTEIN (AFU_ORTHOLOGUE AFUA_1G12510)"/>
    <property type="match status" value="1"/>
</dbReference>
<dbReference type="RefSeq" id="XP_066631217.1">
    <property type="nucleotide sequence ID" value="XM_066778780.1"/>
</dbReference>
<evidence type="ECO:0000313" key="7">
    <source>
        <dbReference type="Proteomes" id="UP001430584"/>
    </source>
</evidence>
<organism evidence="5 6">
    <name type="scientific">Diplodia seriata</name>
    <dbReference type="NCBI Taxonomy" id="420778"/>
    <lineage>
        <taxon>Eukaryota</taxon>
        <taxon>Fungi</taxon>
        <taxon>Dikarya</taxon>
        <taxon>Ascomycota</taxon>
        <taxon>Pezizomycotina</taxon>
        <taxon>Dothideomycetes</taxon>
        <taxon>Dothideomycetes incertae sedis</taxon>
        <taxon>Botryosphaeriales</taxon>
        <taxon>Botryosphaeriaceae</taxon>
        <taxon>Diplodia</taxon>
    </lineage>
</organism>
<name>A0A0G2E9H3_9PEZI</name>
<dbReference type="Proteomes" id="UP001430584">
    <property type="component" value="Unassembled WGS sequence"/>
</dbReference>
<feature type="domain" description="NmrA-like" evidence="3">
    <location>
        <begin position="5"/>
        <end position="242"/>
    </location>
</feature>
<dbReference type="Proteomes" id="UP000034182">
    <property type="component" value="Unassembled WGS sequence"/>
</dbReference>
<dbReference type="PANTHER" id="PTHR47706">
    <property type="entry name" value="NMRA-LIKE FAMILY PROTEIN"/>
    <property type="match status" value="1"/>
</dbReference>
<evidence type="ECO:0000313" key="4">
    <source>
        <dbReference type="EMBL" id="KAL0258188.1"/>
    </source>
</evidence>